<comment type="caution">
    <text evidence="3">The sequence shown here is derived from an EMBL/GenBank/DDBJ whole genome shotgun (WGS) entry which is preliminary data.</text>
</comment>
<dbReference type="InterPro" id="IPR005479">
    <property type="entry name" value="CPAse_ATP-bd"/>
</dbReference>
<sequence length="445" mass="48829">MFPDATHRPFPPGADAPAVVLACLGAPEGDLNAVRSLGAQGIRVIVVAEYEQPPSRHSRHCAQFLHVPDFSRHPQRLAKALLGIASECGTAPVVFPTADPDLQALLEVMPQLGERIRPALADAALVARLVDKARFDRLALEHALPVPRTLLIERMAQIEDIVAGAIDFPLIVKPAQPVAWQHPDVEPAVARAKAIVVETPQRLREIARMLAPHGFHIIAQEYVPGGDAEHFTVDVYIGPDGAVRASSCGRKLRHDPPHVGSGSYCENLRLPELETLAAEVLTRIGYRGVANLDFKRHELTGEYKLLEINPRLSQWHILTTRCGLNLPAMAWRDACGLPAAGLPPRRTGLRYINEKNDFRASRQYVREGELSWARYLGSLLRPGTVRQLAPVDDLGPALRLTGAWFATKLGRLMRLGGTRRGRPAPTLPPVSAIFEEAEDPLFKGR</sequence>
<protein>
    <submittedName>
        <fullName evidence="3">ATP-grasp superfamily ATP-dependent carboligase</fullName>
    </submittedName>
</protein>
<keyword evidence="1" id="KW-0547">Nucleotide-binding</keyword>
<evidence type="ECO:0000313" key="4">
    <source>
        <dbReference type="Proteomes" id="UP001516061"/>
    </source>
</evidence>
<dbReference type="Gene3D" id="3.30.1490.20">
    <property type="entry name" value="ATP-grasp fold, A domain"/>
    <property type="match status" value="1"/>
</dbReference>
<dbReference type="EMBL" id="JABSNM010000005">
    <property type="protein sequence ID" value="NRT55714.1"/>
    <property type="molecule type" value="Genomic_DNA"/>
</dbReference>
<gene>
    <name evidence="3" type="ORF">HNQ01_001444</name>
</gene>
<dbReference type="SUPFAM" id="SSF56059">
    <property type="entry name" value="Glutathione synthetase ATP-binding domain-like"/>
    <property type="match status" value="1"/>
</dbReference>
<dbReference type="Pfam" id="PF15632">
    <property type="entry name" value="ATPgrasp_Ter"/>
    <property type="match status" value="1"/>
</dbReference>
<dbReference type="PROSITE" id="PS50975">
    <property type="entry name" value="ATP_GRASP"/>
    <property type="match status" value="1"/>
</dbReference>
<organism evidence="3 4">
    <name type="scientific">Sphaerotilus uruguayifluvii</name>
    <dbReference type="NCBI Taxonomy" id="2735897"/>
    <lineage>
        <taxon>Bacteria</taxon>
        <taxon>Pseudomonadati</taxon>
        <taxon>Pseudomonadota</taxon>
        <taxon>Betaproteobacteria</taxon>
        <taxon>Burkholderiales</taxon>
        <taxon>Sphaerotilaceae</taxon>
        <taxon>Sphaerotilus</taxon>
    </lineage>
</organism>
<reference evidence="3 4" key="1">
    <citation type="submission" date="2020-05" db="EMBL/GenBank/DDBJ databases">
        <title>Genomic Encyclopedia of Type Strains, Phase IV (KMG-V): Genome sequencing to study the core and pangenomes of soil and plant-associated prokaryotes.</title>
        <authorList>
            <person name="Whitman W."/>
        </authorList>
    </citation>
    <scope>NUCLEOTIDE SEQUENCE [LARGE SCALE GENOMIC DNA]</scope>
    <source>
        <strain evidence="3 4">C29</strain>
    </source>
</reference>
<feature type="domain" description="ATP-grasp" evidence="2">
    <location>
        <begin position="136"/>
        <end position="335"/>
    </location>
</feature>
<dbReference type="PROSITE" id="PS00867">
    <property type="entry name" value="CPSASE_2"/>
    <property type="match status" value="1"/>
</dbReference>
<keyword evidence="4" id="KW-1185">Reference proteome</keyword>
<dbReference type="InterPro" id="IPR011761">
    <property type="entry name" value="ATP-grasp"/>
</dbReference>
<dbReference type="Gene3D" id="3.30.470.20">
    <property type="entry name" value="ATP-grasp fold, B domain"/>
    <property type="match status" value="1"/>
</dbReference>
<keyword evidence="1" id="KW-0067">ATP-binding</keyword>
<dbReference type="InterPro" id="IPR013815">
    <property type="entry name" value="ATP_grasp_subdomain_1"/>
</dbReference>
<evidence type="ECO:0000259" key="2">
    <source>
        <dbReference type="PROSITE" id="PS50975"/>
    </source>
</evidence>
<dbReference type="RefSeq" id="WP_173804684.1">
    <property type="nucleotide sequence ID" value="NZ_JABSNM010000005.1"/>
</dbReference>
<name>A0ABX2G0A1_9BURK</name>
<dbReference type="Proteomes" id="UP001516061">
    <property type="component" value="Unassembled WGS sequence"/>
</dbReference>
<evidence type="ECO:0000313" key="3">
    <source>
        <dbReference type="EMBL" id="NRT55714.1"/>
    </source>
</evidence>
<evidence type="ECO:0000256" key="1">
    <source>
        <dbReference type="PROSITE-ProRule" id="PRU00409"/>
    </source>
</evidence>
<proteinExistence type="predicted"/>
<accession>A0ABX2G0A1</accession>